<dbReference type="SUPFAM" id="SSF51679">
    <property type="entry name" value="Bacterial luciferase-like"/>
    <property type="match status" value="1"/>
</dbReference>
<evidence type="ECO:0000259" key="3">
    <source>
        <dbReference type="Pfam" id="PF00296"/>
    </source>
</evidence>
<proteinExistence type="predicted"/>
<evidence type="ECO:0000256" key="1">
    <source>
        <dbReference type="ARBA" id="ARBA00023002"/>
    </source>
</evidence>
<gene>
    <name evidence="4" type="ORF">B0F88_11718</name>
</gene>
<dbReference type="RefSeq" id="WP_104425061.1">
    <property type="nucleotide sequence ID" value="NZ_PTIY01000017.1"/>
</dbReference>
<dbReference type="GO" id="GO:0004497">
    <property type="term" value="F:monooxygenase activity"/>
    <property type="evidence" value="ECO:0007669"/>
    <property type="project" value="UniProtKB-KW"/>
</dbReference>
<dbReference type="PANTHER" id="PTHR30137">
    <property type="entry name" value="LUCIFERASE-LIKE MONOOXYGENASE"/>
    <property type="match status" value="1"/>
</dbReference>
<dbReference type="InterPro" id="IPR011251">
    <property type="entry name" value="Luciferase-like_dom"/>
</dbReference>
<dbReference type="PANTHER" id="PTHR30137:SF8">
    <property type="entry name" value="BLR5498 PROTEIN"/>
    <property type="match status" value="1"/>
</dbReference>
<keyword evidence="1" id="KW-0560">Oxidoreductase</keyword>
<dbReference type="InterPro" id="IPR024011">
    <property type="entry name" value="Biosynth_lucif-like_mOase_dom"/>
</dbReference>
<evidence type="ECO:0000256" key="2">
    <source>
        <dbReference type="ARBA" id="ARBA00023033"/>
    </source>
</evidence>
<protein>
    <submittedName>
        <fullName evidence="4">Natural product biosynthesis luciferase-like monooxygenase protein</fullName>
    </submittedName>
</protein>
<dbReference type="AlphaFoldDB" id="A0A2S6GM06"/>
<dbReference type="EMBL" id="PTIY01000017">
    <property type="protein sequence ID" value="PPK66279.1"/>
    <property type="molecule type" value="Genomic_DNA"/>
</dbReference>
<dbReference type="InterPro" id="IPR050766">
    <property type="entry name" value="Bact_Lucif_Oxidored"/>
</dbReference>
<evidence type="ECO:0000313" key="4">
    <source>
        <dbReference type="EMBL" id="PPK66279.1"/>
    </source>
</evidence>
<comment type="caution">
    <text evidence="4">The sequence shown here is derived from an EMBL/GenBank/DDBJ whole genome shotgun (WGS) entry which is preliminary data.</text>
</comment>
<accession>A0A2S6GM06</accession>
<keyword evidence="2 4" id="KW-0503">Monooxygenase</keyword>
<evidence type="ECO:0000313" key="5">
    <source>
        <dbReference type="Proteomes" id="UP000238071"/>
    </source>
</evidence>
<dbReference type="GO" id="GO:0005829">
    <property type="term" value="C:cytosol"/>
    <property type="evidence" value="ECO:0007669"/>
    <property type="project" value="TreeGrafter"/>
</dbReference>
<name>A0A2S6GM06_9GAMM</name>
<keyword evidence="5" id="KW-1185">Reference proteome</keyword>
<dbReference type="InterPro" id="IPR036661">
    <property type="entry name" value="Luciferase-like_sf"/>
</dbReference>
<organism evidence="4 5">
    <name type="scientific">Methylobacter tundripaludum</name>
    <dbReference type="NCBI Taxonomy" id="173365"/>
    <lineage>
        <taxon>Bacteria</taxon>
        <taxon>Pseudomonadati</taxon>
        <taxon>Pseudomonadota</taxon>
        <taxon>Gammaproteobacteria</taxon>
        <taxon>Methylococcales</taxon>
        <taxon>Methylococcaceae</taxon>
        <taxon>Methylobacter</taxon>
    </lineage>
</organism>
<dbReference type="Pfam" id="PF00296">
    <property type="entry name" value="Bac_luciferase"/>
    <property type="match status" value="1"/>
</dbReference>
<feature type="domain" description="Luciferase-like" evidence="3">
    <location>
        <begin position="27"/>
        <end position="313"/>
    </location>
</feature>
<dbReference type="OrthoDB" id="7903015at2"/>
<dbReference type="GO" id="GO:0016705">
    <property type="term" value="F:oxidoreductase activity, acting on paired donors, with incorporation or reduction of molecular oxygen"/>
    <property type="evidence" value="ECO:0007669"/>
    <property type="project" value="InterPro"/>
</dbReference>
<dbReference type="NCBIfam" id="TIGR04020">
    <property type="entry name" value="seco_metab_LLM"/>
    <property type="match status" value="1"/>
</dbReference>
<dbReference type="Gene3D" id="3.20.20.30">
    <property type="entry name" value="Luciferase-like domain"/>
    <property type="match status" value="1"/>
</dbReference>
<reference evidence="4 5" key="1">
    <citation type="submission" date="2018-02" db="EMBL/GenBank/DDBJ databases">
        <title>Subsurface microbial communities from deep shales in Ohio and West Virginia, USA.</title>
        <authorList>
            <person name="Wrighton K."/>
        </authorList>
    </citation>
    <scope>NUCLEOTIDE SEQUENCE [LARGE SCALE GENOMIC DNA]</scope>
    <source>
        <strain evidence="4 5">OWC-G53F</strain>
    </source>
</reference>
<dbReference type="Proteomes" id="UP000238071">
    <property type="component" value="Unassembled WGS sequence"/>
</dbReference>
<sequence>MTQTIEQLLGIQPAAHKAKQAKADISFSFLFFSDVRKDISDAEKYAFMRDITLFADKEGFEAVYLPERHFHEFGSIYANSAIMAAHLIPQTTRIRFRTAGISLPLHHPAEVVEWWAMNDVLSQGRVDLGFGSGWNKPDFILSPENYENRRQICSEAIPIVQKLWRGETVPFAGPGGEQIPIAVYPRPLQPELKVWLLVTQNDEGFIHAGRQGYNIFTMLYGNNLDAMQKKIALYRSARQEAGLDPEQGVITLMLHTLMLGDRAQVQQAVEAPFKDYIKSSLDAHLKAAVDQNGGTPLNEAEKGKMLEYAYQRYFKTGAIFGTVEDGRDIVDQAIAAGVNEIACLVDFGVDYSVVRESLTYLKRLTSNYC</sequence>